<protein>
    <recommendedName>
        <fullName evidence="2">DUF5916 domain-containing protein</fullName>
    </recommendedName>
</protein>
<dbReference type="InterPro" id="IPR045670">
    <property type="entry name" value="DUF5916"/>
</dbReference>
<keyword evidence="1" id="KW-0732">Signal</keyword>
<evidence type="ECO:0000259" key="2">
    <source>
        <dbReference type="Pfam" id="PF19313"/>
    </source>
</evidence>
<name>A0A7D4UEK1_9SPHI</name>
<evidence type="ECO:0000313" key="4">
    <source>
        <dbReference type="Proteomes" id="UP000505355"/>
    </source>
</evidence>
<dbReference type="Pfam" id="PF19313">
    <property type="entry name" value="DUF5916"/>
    <property type="match status" value="1"/>
</dbReference>
<proteinExistence type="predicted"/>
<feature type="signal peptide" evidence="1">
    <location>
        <begin position="1"/>
        <end position="18"/>
    </location>
</feature>
<accession>A0A7D4UEK1</accession>
<dbReference type="RefSeq" id="WP_173416477.1">
    <property type="nucleotide sequence ID" value="NZ_CP054139.1"/>
</dbReference>
<keyword evidence="4" id="KW-1185">Reference proteome</keyword>
<evidence type="ECO:0000313" key="3">
    <source>
        <dbReference type="EMBL" id="QKJ31819.1"/>
    </source>
</evidence>
<organism evidence="3 4">
    <name type="scientific">Mucilaginibacter mali</name>
    <dbReference type="NCBI Taxonomy" id="2740462"/>
    <lineage>
        <taxon>Bacteria</taxon>
        <taxon>Pseudomonadati</taxon>
        <taxon>Bacteroidota</taxon>
        <taxon>Sphingobacteriia</taxon>
        <taxon>Sphingobacteriales</taxon>
        <taxon>Sphingobacteriaceae</taxon>
        <taxon>Mucilaginibacter</taxon>
    </lineage>
</organism>
<dbReference type="EMBL" id="CP054139">
    <property type="protein sequence ID" value="QKJ31819.1"/>
    <property type="molecule type" value="Genomic_DNA"/>
</dbReference>
<reference evidence="3 4" key="1">
    <citation type="submission" date="2020-05" db="EMBL/GenBank/DDBJ databases">
        <title>Mucilaginibacter mali sp. nov.</title>
        <authorList>
            <person name="Kim H.S."/>
            <person name="Lee K.C."/>
            <person name="Suh M.K."/>
            <person name="Kim J.-S."/>
            <person name="Han K.-I."/>
            <person name="Eom M.K."/>
            <person name="Shin Y.K."/>
            <person name="Lee J.-S."/>
        </authorList>
    </citation>
    <scope>NUCLEOTIDE SEQUENCE [LARGE SCALE GENOMIC DNA]</scope>
    <source>
        <strain evidence="3 4">G2-14</strain>
    </source>
</reference>
<dbReference type="AlphaFoldDB" id="A0A7D4UEK1"/>
<evidence type="ECO:0000256" key="1">
    <source>
        <dbReference type="SAM" id="SignalP"/>
    </source>
</evidence>
<dbReference type="SUPFAM" id="SSF49344">
    <property type="entry name" value="CBD9-like"/>
    <property type="match status" value="1"/>
</dbReference>
<gene>
    <name evidence="3" type="ORF">HQ865_19285</name>
</gene>
<dbReference type="CDD" id="cd09618">
    <property type="entry name" value="CBM9_like_2"/>
    <property type="match status" value="1"/>
</dbReference>
<sequence length="812" mass="92621">MKPIFTIILSCFTLFAIAQAPVKKLEAVKTTTPPKIDGLLDDEAWKNVPIATDFIENNPVAGRHEKPEERTEVKIVYDNNAIYVAARMYETSEKRVARELTTRDKIANDDFVGIIFDTYLDGLNGTGFYTTAAGVQYDAKYSNGGNEDDTWNGVWESKVTVDDKGWSAEFKIPYSALRFSKKDVQTWGLNMVRRRQCTQAQMFWNELDPKKNGLMNQEGQLTNLKDITPPLRLGFYPYFSTYLNHYPYNTADVKNTTGSVNGGMDVKYGINASFTLDMTLIPDFGQVQSDNKVLNLTPFEVKYTENRPFFTEGTELFNKGNLFYSRRVGGQPIDYGNAYNNLKPGEEVIRNPTETRLLNATKLSGRLSNGLGIGVFNAITNSANAIVEDANGNRREVETSPLTNYNILVLDQNLKNNSAITLINTNVNRFGKDYNSDVGGLVFNLKNKANSYGVSGYGLMSNLFYTDHTKTGYSYEVSAGKTQGNFTAQVTEDLVNDNYDSNDLGILFNNNYFDHNINLQYANYKPKGNLFTNWGLYSNIYYSRMYKPSAFQKLELNLGSFFRFKNTWQGNINLNNNREGNDFYEPRVAGRVFRRPEENNLNFNINTSRSNRLNGYIFVALRNRNRFAGKGYDAEVGYNLRVTNNFGIGGDISYTPRSNYVGFSTMDTVSNNPIFARRDMQTVENIFNVKYTFNNVAGLSFRLRHYWSKLNNKEFYDLAQDGELTHLTSTNFDHAVDQNYNVWNIDMIYEWQFAPGSTLSLAWKSSALTSSNIAKYGYLNNFDNTFNQPKNNNYSVKILYYIDYQNLKKKRV</sequence>
<feature type="domain" description="DUF5916" evidence="2">
    <location>
        <begin position="229"/>
        <end position="810"/>
    </location>
</feature>
<dbReference type="Gene3D" id="2.60.40.1190">
    <property type="match status" value="1"/>
</dbReference>
<feature type="chain" id="PRO_5028994387" description="DUF5916 domain-containing protein" evidence="1">
    <location>
        <begin position="19"/>
        <end position="812"/>
    </location>
</feature>
<dbReference type="KEGG" id="mmab:HQ865_19285"/>
<dbReference type="Proteomes" id="UP000505355">
    <property type="component" value="Chromosome"/>
</dbReference>